<evidence type="ECO:0000256" key="7">
    <source>
        <dbReference type="ARBA" id="ARBA00023159"/>
    </source>
</evidence>
<dbReference type="InterPro" id="IPR025943">
    <property type="entry name" value="Sigma_54_int_dom_ATP-bd_2"/>
</dbReference>
<dbReference type="GO" id="GO:0006355">
    <property type="term" value="P:regulation of DNA-templated transcription"/>
    <property type="evidence" value="ECO:0007669"/>
    <property type="project" value="InterPro"/>
</dbReference>
<keyword evidence="1 9" id="KW-0597">Phosphoprotein</keyword>
<reference evidence="12 13" key="1">
    <citation type="submission" date="2015-03" db="EMBL/GenBank/DDBJ databases">
        <title>Genome Sequence of Kiloniella spongiae MEBiC09566, isolated from a marine sponge.</title>
        <authorList>
            <person name="Shao Z."/>
            <person name="Wang L."/>
            <person name="Li X."/>
        </authorList>
    </citation>
    <scope>NUCLEOTIDE SEQUENCE [LARGE SCALE GENOMIC DNA]</scope>
    <source>
        <strain evidence="12 13">MEBiC09566</strain>
    </source>
</reference>
<feature type="domain" description="Sigma-54 factor interaction" evidence="10">
    <location>
        <begin position="141"/>
        <end position="370"/>
    </location>
</feature>
<feature type="domain" description="Response regulatory" evidence="11">
    <location>
        <begin position="6"/>
        <end position="120"/>
    </location>
</feature>
<dbReference type="InterPro" id="IPR025944">
    <property type="entry name" value="Sigma_54_int_dom_CS"/>
</dbReference>
<dbReference type="Gene3D" id="1.10.10.60">
    <property type="entry name" value="Homeodomain-like"/>
    <property type="match status" value="1"/>
</dbReference>
<dbReference type="SUPFAM" id="SSF52540">
    <property type="entry name" value="P-loop containing nucleoside triphosphate hydrolases"/>
    <property type="match status" value="1"/>
</dbReference>
<dbReference type="PROSITE" id="PS50110">
    <property type="entry name" value="RESPONSE_REGULATORY"/>
    <property type="match status" value="1"/>
</dbReference>
<dbReference type="PANTHER" id="PTHR32071">
    <property type="entry name" value="TRANSCRIPTIONAL REGULATORY PROTEIN"/>
    <property type="match status" value="1"/>
</dbReference>
<dbReference type="InterPro" id="IPR001789">
    <property type="entry name" value="Sig_transdc_resp-reg_receiver"/>
</dbReference>
<dbReference type="InterPro" id="IPR002078">
    <property type="entry name" value="Sigma_54_int"/>
</dbReference>
<dbReference type="CDD" id="cd00009">
    <property type="entry name" value="AAA"/>
    <property type="match status" value="1"/>
</dbReference>
<evidence type="ECO:0000256" key="2">
    <source>
        <dbReference type="ARBA" id="ARBA00022741"/>
    </source>
</evidence>
<dbReference type="CDD" id="cd17572">
    <property type="entry name" value="REC_NtrC1-like"/>
    <property type="match status" value="1"/>
</dbReference>
<dbReference type="PATRIC" id="fig|1489064.4.peg.1027"/>
<dbReference type="Pfam" id="PF02954">
    <property type="entry name" value="HTH_8"/>
    <property type="match status" value="1"/>
</dbReference>
<evidence type="ECO:0000256" key="6">
    <source>
        <dbReference type="ARBA" id="ARBA00023125"/>
    </source>
</evidence>
<dbReference type="Pfam" id="PF25601">
    <property type="entry name" value="AAA_lid_14"/>
    <property type="match status" value="1"/>
</dbReference>
<dbReference type="RefSeq" id="WP_047762202.1">
    <property type="nucleotide sequence ID" value="NZ_LAQL01000002.1"/>
</dbReference>
<evidence type="ECO:0000256" key="5">
    <source>
        <dbReference type="ARBA" id="ARBA00023015"/>
    </source>
</evidence>
<gene>
    <name evidence="12" type="ORF">WH96_00575</name>
</gene>
<dbReference type="PROSITE" id="PS00688">
    <property type="entry name" value="SIGMA54_INTERACT_3"/>
    <property type="match status" value="1"/>
</dbReference>
<dbReference type="Gene3D" id="3.40.50.2300">
    <property type="match status" value="1"/>
</dbReference>
<dbReference type="SMART" id="SM00382">
    <property type="entry name" value="AAA"/>
    <property type="match status" value="1"/>
</dbReference>
<dbReference type="InterPro" id="IPR058031">
    <property type="entry name" value="AAA_lid_NorR"/>
</dbReference>
<dbReference type="FunFam" id="3.40.50.300:FF:000006">
    <property type="entry name" value="DNA-binding transcriptional regulator NtrC"/>
    <property type="match status" value="1"/>
</dbReference>
<dbReference type="Pfam" id="PF00072">
    <property type="entry name" value="Response_reg"/>
    <property type="match status" value="1"/>
</dbReference>
<dbReference type="InterPro" id="IPR027417">
    <property type="entry name" value="P-loop_NTPase"/>
</dbReference>
<evidence type="ECO:0000313" key="12">
    <source>
        <dbReference type="EMBL" id="KLN62074.1"/>
    </source>
</evidence>
<evidence type="ECO:0000259" key="11">
    <source>
        <dbReference type="PROSITE" id="PS50110"/>
    </source>
</evidence>
<protein>
    <submittedName>
        <fullName evidence="12">ATPase AAA</fullName>
    </submittedName>
</protein>
<accession>A0A0H2MHM6</accession>
<keyword evidence="8" id="KW-0804">Transcription</keyword>
<sequence length="485" mass="53778">MAETPSILLVEDTASLAAVYTSYLKRSGYESTQVMSGKEALHELGEGGYRVILLDLQLPDMDGIEILRMVQEQKLPVAVVIITSNASVNVAVESMRLGAYDFLEKPFSADRLIVTVRNALKHMQLSEMVEAIKERTHFYGFIGSSFAMQSIYRTIDSAATSKATVFITGESGTGKEVCAEAIHKCSPRAEKPFVPLNCGAIPKDLMESEIFGHVKGAFTGAIGNRDGAATQADGGTLFLDEICEMDLDLQTKLLRFIQSGTFNKVGSTRLEKVNIRIVCATNRSPLQEVQAGRFREDLYYRLHVIPIHLPPLRDRDEDILEIAKSFLIDYAKEEGKEFKSFSAEAIELINNYSWPGNIRQLQNVIRNSIVLNEGQVLTADMLPSLRGVNTGFSEYKGNVPGRNVDGNRDRSKLDAVELLPSGNHFAEISQSTEITPLWMVEKEAIETAIKTCDGNIVKAASLLDINPSTIYRKKVQWKELEKKTS</sequence>
<dbReference type="PROSITE" id="PS50045">
    <property type="entry name" value="SIGMA54_INTERACT_4"/>
    <property type="match status" value="1"/>
</dbReference>
<dbReference type="PANTHER" id="PTHR32071:SF117">
    <property type="entry name" value="PTS-DEPENDENT DIHYDROXYACETONE KINASE OPERON REGULATORY PROTEIN-RELATED"/>
    <property type="match status" value="1"/>
</dbReference>
<evidence type="ECO:0000256" key="8">
    <source>
        <dbReference type="ARBA" id="ARBA00023163"/>
    </source>
</evidence>
<organism evidence="12 13">
    <name type="scientific">Kiloniella spongiae</name>
    <dbReference type="NCBI Taxonomy" id="1489064"/>
    <lineage>
        <taxon>Bacteria</taxon>
        <taxon>Pseudomonadati</taxon>
        <taxon>Pseudomonadota</taxon>
        <taxon>Alphaproteobacteria</taxon>
        <taxon>Rhodospirillales</taxon>
        <taxon>Kiloniellaceae</taxon>
        <taxon>Kiloniella</taxon>
    </lineage>
</organism>
<dbReference type="SMART" id="SM00448">
    <property type="entry name" value="REC"/>
    <property type="match status" value="1"/>
</dbReference>
<evidence type="ECO:0000259" key="10">
    <source>
        <dbReference type="PROSITE" id="PS50045"/>
    </source>
</evidence>
<dbReference type="Pfam" id="PF00158">
    <property type="entry name" value="Sigma54_activat"/>
    <property type="match status" value="1"/>
</dbReference>
<keyword evidence="6" id="KW-0238">DNA-binding</keyword>
<dbReference type="SUPFAM" id="SSF52172">
    <property type="entry name" value="CheY-like"/>
    <property type="match status" value="1"/>
</dbReference>
<keyword evidence="7" id="KW-0010">Activator</keyword>
<dbReference type="FunFam" id="1.10.8.60:FF:000120">
    <property type="entry name" value="Sigma-54-dependent Fis family transcriptional regulator"/>
    <property type="match status" value="1"/>
</dbReference>
<dbReference type="InterPro" id="IPR009057">
    <property type="entry name" value="Homeodomain-like_sf"/>
</dbReference>
<keyword evidence="13" id="KW-1185">Reference proteome</keyword>
<feature type="modified residue" description="4-aspartylphosphate" evidence="9">
    <location>
        <position position="55"/>
    </location>
</feature>
<evidence type="ECO:0000256" key="1">
    <source>
        <dbReference type="ARBA" id="ARBA00022553"/>
    </source>
</evidence>
<evidence type="ECO:0000256" key="4">
    <source>
        <dbReference type="ARBA" id="ARBA00023012"/>
    </source>
</evidence>
<dbReference type="Proteomes" id="UP000035444">
    <property type="component" value="Unassembled WGS sequence"/>
</dbReference>
<keyword evidence="5" id="KW-0805">Transcription regulation</keyword>
<dbReference type="Gene3D" id="1.10.8.60">
    <property type="match status" value="1"/>
</dbReference>
<dbReference type="GO" id="GO:0000160">
    <property type="term" value="P:phosphorelay signal transduction system"/>
    <property type="evidence" value="ECO:0007669"/>
    <property type="project" value="UniProtKB-KW"/>
</dbReference>
<dbReference type="InterPro" id="IPR003593">
    <property type="entry name" value="AAA+_ATPase"/>
</dbReference>
<comment type="caution">
    <text evidence="12">The sequence shown here is derived from an EMBL/GenBank/DDBJ whole genome shotgun (WGS) entry which is preliminary data.</text>
</comment>
<name>A0A0H2MHM6_9PROT</name>
<evidence type="ECO:0000256" key="3">
    <source>
        <dbReference type="ARBA" id="ARBA00022840"/>
    </source>
</evidence>
<dbReference type="SUPFAM" id="SSF46689">
    <property type="entry name" value="Homeodomain-like"/>
    <property type="match status" value="1"/>
</dbReference>
<dbReference type="GO" id="GO:0005524">
    <property type="term" value="F:ATP binding"/>
    <property type="evidence" value="ECO:0007669"/>
    <property type="project" value="UniProtKB-KW"/>
</dbReference>
<evidence type="ECO:0000313" key="13">
    <source>
        <dbReference type="Proteomes" id="UP000035444"/>
    </source>
</evidence>
<keyword evidence="3" id="KW-0067">ATP-binding</keyword>
<dbReference type="EMBL" id="LAQL01000002">
    <property type="protein sequence ID" value="KLN62074.1"/>
    <property type="molecule type" value="Genomic_DNA"/>
</dbReference>
<dbReference type="OrthoDB" id="9802388at2"/>
<dbReference type="STRING" id="1489064.WH96_00575"/>
<dbReference type="GO" id="GO:0043565">
    <property type="term" value="F:sequence-specific DNA binding"/>
    <property type="evidence" value="ECO:0007669"/>
    <property type="project" value="InterPro"/>
</dbReference>
<dbReference type="InterPro" id="IPR011006">
    <property type="entry name" value="CheY-like_superfamily"/>
</dbReference>
<evidence type="ECO:0000256" key="9">
    <source>
        <dbReference type="PROSITE-ProRule" id="PRU00169"/>
    </source>
</evidence>
<keyword evidence="2" id="KW-0547">Nucleotide-binding</keyword>
<dbReference type="InterPro" id="IPR002197">
    <property type="entry name" value="HTH_Fis"/>
</dbReference>
<proteinExistence type="predicted"/>
<keyword evidence="4" id="KW-0902">Two-component regulatory system</keyword>
<dbReference type="Gene3D" id="3.40.50.300">
    <property type="entry name" value="P-loop containing nucleotide triphosphate hydrolases"/>
    <property type="match status" value="1"/>
</dbReference>
<dbReference type="AlphaFoldDB" id="A0A0H2MHM6"/>
<dbReference type="PROSITE" id="PS00676">
    <property type="entry name" value="SIGMA54_INTERACT_2"/>
    <property type="match status" value="1"/>
</dbReference>